<sequence length="73" mass="8353">MAEEFGSPLPRDWRDAADTAAHNLGFGRDLTGLPAEHWQRVLAAVEARMRMKGVDLPENWRERLTRQVGRENP</sequence>
<proteinExistence type="predicted"/>
<protein>
    <submittedName>
        <fullName evidence="1">Uncharacterized protein</fullName>
    </submittedName>
</protein>
<accession>B8IWK8</accession>
<keyword evidence="2" id="KW-1185">Reference proteome</keyword>
<organism evidence="1 2">
    <name type="scientific">Methylobacterium nodulans (strain LMG 21967 / CNCM I-2342 / ORS 2060)</name>
    <dbReference type="NCBI Taxonomy" id="460265"/>
    <lineage>
        <taxon>Bacteria</taxon>
        <taxon>Pseudomonadati</taxon>
        <taxon>Pseudomonadota</taxon>
        <taxon>Alphaproteobacteria</taxon>
        <taxon>Hyphomicrobiales</taxon>
        <taxon>Methylobacteriaceae</taxon>
        <taxon>Methylobacterium</taxon>
    </lineage>
</organism>
<dbReference type="Proteomes" id="UP000008207">
    <property type="component" value="Plasmid pMNOD01"/>
</dbReference>
<reference evidence="2" key="1">
    <citation type="submission" date="2009-01" db="EMBL/GenBank/DDBJ databases">
        <title>Complete sequence of plasmid 1 of Methylobacterium nodulans ORS 2060.</title>
        <authorList>
            <consortium name="US DOE Joint Genome Institute"/>
            <person name="Lucas S."/>
            <person name="Copeland A."/>
            <person name="Lapidus A."/>
            <person name="Glavina del Rio T."/>
            <person name="Dalin E."/>
            <person name="Tice H."/>
            <person name="Bruce D."/>
            <person name="Goodwin L."/>
            <person name="Pitluck S."/>
            <person name="Sims D."/>
            <person name="Brettin T."/>
            <person name="Detter J.C."/>
            <person name="Han C."/>
            <person name="Larimer F."/>
            <person name="Land M."/>
            <person name="Hauser L."/>
            <person name="Kyrpides N."/>
            <person name="Ivanova N."/>
            <person name="Marx C.J."/>
            <person name="Richardson P."/>
        </authorList>
    </citation>
    <scope>NUCLEOTIDE SEQUENCE [LARGE SCALE GENOMIC DNA]</scope>
    <source>
        <strain evidence="2">LMG 21967 / CNCM I-2342 / ORS 2060</strain>
        <plasmid evidence="2">Plasmid pMNOD01</plasmid>
    </source>
</reference>
<dbReference type="RefSeq" id="WP_015934327.1">
    <property type="nucleotide sequence ID" value="NC_011892.1"/>
</dbReference>
<keyword evidence="1" id="KW-0614">Plasmid</keyword>
<dbReference type="OrthoDB" id="8004901at2"/>
<dbReference type="HOGENOM" id="CLU_2700530_0_0_5"/>
<evidence type="ECO:0000313" key="1">
    <source>
        <dbReference type="EMBL" id="ACL62798.1"/>
    </source>
</evidence>
<dbReference type="AlphaFoldDB" id="B8IWK8"/>
<dbReference type="EMBL" id="CP001350">
    <property type="protein sequence ID" value="ACL62798.1"/>
    <property type="molecule type" value="Genomic_DNA"/>
</dbReference>
<geneLocation type="plasmid" evidence="1 2">
    <name>pMNOD01</name>
</geneLocation>
<gene>
    <name evidence="1" type="ordered locus">Mnod_8742</name>
</gene>
<evidence type="ECO:0000313" key="2">
    <source>
        <dbReference type="Proteomes" id="UP000008207"/>
    </source>
</evidence>
<dbReference type="KEGG" id="mno:Mnod_8742"/>
<name>B8IWK8_METNO</name>